<dbReference type="GO" id="GO:0016747">
    <property type="term" value="F:acyltransferase activity, transferring groups other than amino-acyl groups"/>
    <property type="evidence" value="ECO:0007669"/>
    <property type="project" value="InterPro"/>
</dbReference>
<feature type="transmembrane region" description="Helical" evidence="1">
    <location>
        <begin position="236"/>
        <end position="255"/>
    </location>
</feature>
<dbReference type="InterPro" id="IPR002656">
    <property type="entry name" value="Acyl_transf_3_dom"/>
</dbReference>
<feature type="transmembrane region" description="Helical" evidence="1">
    <location>
        <begin position="205"/>
        <end position="224"/>
    </location>
</feature>
<keyword evidence="1" id="KW-1133">Transmembrane helix</keyword>
<feature type="transmembrane region" description="Helical" evidence="1">
    <location>
        <begin position="90"/>
        <end position="109"/>
    </location>
</feature>
<reference evidence="5" key="1">
    <citation type="submission" date="2016-10" db="EMBL/GenBank/DDBJ databases">
        <authorList>
            <person name="Varghese N."/>
            <person name="Submissions S."/>
        </authorList>
    </citation>
    <scope>NUCLEOTIDE SEQUENCE [LARGE SCALE GENOMIC DNA]</scope>
    <source>
        <strain evidence="5">BS3660</strain>
    </source>
</reference>
<dbReference type="Pfam" id="PF01757">
    <property type="entry name" value="Acyl_transf_3"/>
    <property type="match status" value="1"/>
</dbReference>
<evidence type="ECO:0000313" key="5">
    <source>
        <dbReference type="Proteomes" id="UP000198542"/>
    </source>
</evidence>
<dbReference type="InterPro" id="IPR050879">
    <property type="entry name" value="Acyltransferase_3"/>
</dbReference>
<keyword evidence="1" id="KW-0472">Membrane</keyword>
<feature type="domain" description="Acyltransferase 3" evidence="2">
    <location>
        <begin position="24"/>
        <end position="343"/>
    </location>
</feature>
<feature type="transmembrane region" description="Helical" evidence="1">
    <location>
        <begin position="364"/>
        <end position="382"/>
    </location>
</feature>
<evidence type="ECO:0000313" key="4">
    <source>
        <dbReference type="EMBL" id="SEB51863.1"/>
    </source>
</evidence>
<gene>
    <name evidence="4" type="ORF">SAMN04490187_0707</name>
</gene>
<evidence type="ECO:0000259" key="2">
    <source>
        <dbReference type="Pfam" id="PF01757"/>
    </source>
</evidence>
<feature type="transmembrane region" description="Helical" evidence="1">
    <location>
        <begin position="181"/>
        <end position="199"/>
    </location>
</feature>
<evidence type="ECO:0000259" key="3">
    <source>
        <dbReference type="Pfam" id="PF19040"/>
    </source>
</evidence>
<dbReference type="InterPro" id="IPR043968">
    <property type="entry name" value="SGNH"/>
</dbReference>
<sequence>MLKRAENNDLTGLMLMSSLAYRRDIDGLRAVAVIAVVLFHFGVPGFTGGFVGVDVFFVISGYLITSIIWSQRQAGQFSFVDFWARRARRILPALFAMIIAVLAVGWFLLAPKDYEELGRSVRYQVMFVSNILFMRQDGYFDVASDLKPLLHTWSLAVEEQFYIVFPLLLTLLSSRLKHWRLALFSVLLLSFGLSVWAVAHHPEKAFFLLPMRAWELLAGAMLAVAPKSAWRLKPMAAQWLSLLGMLLILLAVFGYDKATPFPGVAALLPVSGVVLLILANGHRETWVGQFLSSRIMVGLGLISYSWYLWHWPVFVFSSYASVGETSVFDSAGLILLTLLLGYLSWKFVETPFRERRLLAGRRQILLAGACGVLVLGLAGQALRWTDGLPWRLSDQALQYAKGREWRPELMACLADDKTPDDKLFCRYGAQNRLPPALVWGDSHATALIPVFDEGAKAHGVNVMLASSAGCLPVEGLEHDARCGRFNQRVEQALKPQAVSDVVLVAHWSLYLYGDAKGDLGHVLKSADGHYDRAIAEQRLADGLRTRVAQLRAGGHRVWLVKEAPLQAFSPPYRLTRLAMLARPVDDVGLALAEHHKRQAFISQLFAQLAQDPAVQVVDPAPRLCDASGLCRAERGGYSLYTDDNHLSEVGARFVAPILEPLFVSLQARANPGKPQVNASR</sequence>
<keyword evidence="5" id="KW-1185">Reference proteome</keyword>
<dbReference type="Proteomes" id="UP000198542">
    <property type="component" value="Unassembled WGS sequence"/>
</dbReference>
<keyword evidence="4" id="KW-0012">Acyltransferase</keyword>
<dbReference type="EMBL" id="FNTC01000002">
    <property type="protein sequence ID" value="SEB51863.1"/>
    <property type="molecule type" value="Genomic_DNA"/>
</dbReference>
<keyword evidence="1" id="KW-0812">Transmembrane</keyword>
<dbReference type="GO" id="GO:0009103">
    <property type="term" value="P:lipopolysaccharide biosynthetic process"/>
    <property type="evidence" value="ECO:0007669"/>
    <property type="project" value="TreeGrafter"/>
</dbReference>
<feature type="transmembrane region" description="Helical" evidence="1">
    <location>
        <begin position="49"/>
        <end position="69"/>
    </location>
</feature>
<dbReference type="GO" id="GO:0016787">
    <property type="term" value="F:hydrolase activity"/>
    <property type="evidence" value="ECO:0007669"/>
    <property type="project" value="UniProtKB-KW"/>
</dbReference>
<dbReference type="Pfam" id="PF19040">
    <property type="entry name" value="SGNH"/>
    <property type="match status" value="1"/>
</dbReference>
<dbReference type="PANTHER" id="PTHR23028:SF53">
    <property type="entry name" value="ACYL_TRANSF_3 DOMAIN-CONTAINING PROTEIN"/>
    <property type="match status" value="1"/>
</dbReference>
<feature type="transmembrane region" description="Helical" evidence="1">
    <location>
        <begin position="26"/>
        <end position="43"/>
    </location>
</feature>
<evidence type="ECO:0000256" key="1">
    <source>
        <dbReference type="SAM" id="Phobius"/>
    </source>
</evidence>
<accession>A0A1H4K0C6</accession>
<dbReference type="PANTHER" id="PTHR23028">
    <property type="entry name" value="ACETYLTRANSFERASE"/>
    <property type="match status" value="1"/>
</dbReference>
<feature type="transmembrane region" description="Helical" evidence="1">
    <location>
        <begin position="261"/>
        <end position="279"/>
    </location>
</feature>
<organism evidence="4 5">
    <name type="scientific">Pseudomonas jessenii</name>
    <dbReference type="NCBI Taxonomy" id="77298"/>
    <lineage>
        <taxon>Bacteria</taxon>
        <taxon>Pseudomonadati</taxon>
        <taxon>Pseudomonadota</taxon>
        <taxon>Gammaproteobacteria</taxon>
        <taxon>Pseudomonadales</taxon>
        <taxon>Pseudomonadaceae</taxon>
        <taxon>Pseudomonas</taxon>
    </lineage>
</organism>
<dbReference type="GO" id="GO:0016020">
    <property type="term" value="C:membrane"/>
    <property type="evidence" value="ECO:0007669"/>
    <property type="project" value="TreeGrafter"/>
</dbReference>
<protein>
    <submittedName>
        <fullName evidence="4">Peptidoglycan/LPS O-acetylase OafA/YrhL, contains acyltransferase and SGNH-hydrolase domains</fullName>
    </submittedName>
</protein>
<feature type="transmembrane region" description="Helical" evidence="1">
    <location>
        <begin position="291"/>
        <end position="309"/>
    </location>
</feature>
<name>A0A1H4K0C6_PSEJE</name>
<proteinExistence type="predicted"/>
<keyword evidence="4" id="KW-0808">Transferase</keyword>
<dbReference type="AlphaFoldDB" id="A0A1H4K0C6"/>
<feature type="transmembrane region" description="Helical" evidence="1">
    <location>
        <begin position="150"/>
        <end position="169"/>
    </location>
</feature>
<keyword evidence="4" id="KW-0378">Hydrolase</keyword>
<feature type="transmembrane region" description="Helical" evidence="1">
    <location>
        <begin position="321"/>
        <end position="343"/>
    </location>
</feature>
<feature type="domain" description="SGNH" evidence="3">
    <location>
        <begin position="412"/>
        <end position="660"/>
    </location>
</feature>